<accession>F0WY31</accession>
<dbReference type="EMBL" id="FR824414">
    <property type="protein sequence ID" value="CCA26380.1"/>
    <property type="molecule type" value="Genomic_DNA"/>
</dbReference>
<feature type="region of interest" description="Disordered" evidence="1">
    <location>
        <begin position="218"/>
        <end position="282"/>
    </location>
</feature>
<name>F0WY31_9STRA</name>
<reference evidence="2" key="2">
    <citation type="submission" date="2011-02" db="EMBL/GenBank/DDBJ databases">
        <authorList>
            <person name="MacLean D."/>
        </authorList>
    </citation>
    <scope>NUCLEOTIDE SEQUENCE</scope>
</reference>
<evidence type="ECO:0000313" key="2">
    <source>
        <dbReference type="EMBL" id="CCA26380.1"/>
    </source>
</evidence>
<evidence type="ECO:0000256" key="1">
    <source>
        <dbReference type="SAM" id="MobiDB-lite"/>
    </source>
</evidence>
<dbReference type="HOGENOM" id="CLU_884011_0_0_1"/>
<organism evidence="2">
    <name type="scientific">Albugo laibachii Nc14</name>
    <dbReference type="NCBI Taxonomy" id="890382"/>
    <lineage>
        <taxon>Eukaryota</taxon>
        <taxon>Sar</taxon>
        <taxon>Stramenopiles</taxon>
        <taxon>Oomycota</taxon>
        <taxon>Peronosporomycetes</taxon>
        <taxon>Albuginales</taxon>
        <taxon>Albuginaceae</taxon>
        <taxon>Albugo</taxon>
    </lineage>
</organism>
<sequence length="315" mass="33410">MGGVLAAVRFVVPLSTALVGGGTVTIFGISAANMVSTTTMMASDAMAVASQTSQFAVAASKEVDAKFSAENYALIRAGQSHRYQRMLPLAWKQGTCMRAVILNATAVEVITLLMRPIFSGAKLKSNRNHQMSWWLRRHPPRSSYIIAAVTQPKVSEVQPPVVDATIPAPQVKTVNTMAPMNGGFAASVPTESNATMDKNTSIAEMLSPSLRIIPIESLDSQSSIPSNSSTTAEDNTEGVSSTILSPGIVIPPPSALPPDSTSVPSVASSATSPPSRAPHESFNTMQLVASTSPYTFSKLKTANLREENLNWDFDD</sequence>
<gene>
    <name evidence="2" type="primary">AlNc14C369G11077</name>
    <name evidence="2" type="ORF">ALNC14_125240</name>
</gene>
<protein>
    <submittedName>
        <fullName evidence="2">Uncharacterized protein AlNc14C369G11077</fullName>
    </submittedName>
</protein>
<feature type="compositionally biased region" description="Low complexity" evidence="1">
    <location>
        <begin position="218"/>
        <end position="229"/>
    </location>
</feature>
<feature type="compositionally biased region" description="Polar residues" evidence="1">
    <location>
        <begin position="230"/>
        <end position="244"/>
    </location>
</feature>
<dbReference type="AlphaFoldDB" id="F0WY31"/>
<feature type="compositionally biased region" description="Low complexity" evidence="1">
    <location>
        <begin position="257"/>
        <end position="274"/>
    </location>
</feature>
<reference evidence="2" key="1">
    <citation type="journal article" date="2011" name="PLoS Biol.">
        <title>Gene gain and loss during evolution of obligate parasitism in the white rust pathogen of Arabidopsis thaliana.</title>
        <authorList>
            <person name="Kemen E."/>
            <person name="Gardiner A."/>
            <person name="Schultz-Larsen T."/>
            <person name="Kemen A.C."/>
            <person name="Balmuth A.L."/>
            <person name="Robert-Seilaniantz A."/>
            <person name="Bailey K."/>
            <person name="Holub E."/>
            <person name="Studholme D.J."/>
            <person name="Maclean D."/>
            <person name="Jones J.D."/>
        </authorList>
    </citation>
    <scope>NUCLEOTIDE SEQUENCE</scope>
</reference>
<proteinExistence type="predicted"/>